<feature type="transmembrane region" description="Helical" evidence="7">
    <location>
        <begin position="40"/>
        <end position="59"/>
    </location>
</feature>
<evidence type="ECO:0000256" key="5">
    <source>
        <dbReference type="ARBA" id="ARBA00022989"/>
    </source>
</evidence>
<keyword evidence="6 7" id="KW-0472">Membrane</keyword>
<dbReference type="OrthoDB" id="9799219at2"/>
<evidence type="ECO:0000256" key="2">
    <source>
        <dbReference type="ARBA" id="ARBA00010388"/>
    </source>
</evidence>
<dbReference type="NCBIfam" id="NF005624">
    <property type="entry name" value="PRK07375.2-3"/>
    <property type="match status" value="1"/>
</dbReference>
<dbReference type="AlphaFoldDB" id="A0A4V2UP07"/>
<accession>A0A4V2UP07</accession>
<dbReference type="Proteomes" id="UP000295304">
    <property type="component" value="Unassembled WGS sequence"/>
</dbReference>
<feature type="transmembrane region" description="Helical" evidence="7">
    <location>
        <begin position="79"/>
        <end position="100"/>
    </location>
</feature>
<proteinExistence type="inferred from homology"/>
<dbReference type="EMBL" id="SLZW01000002">
    <property type="protein sequence ID" value="TCS64071.1"/>
    <property type="molecule type" value="Genomic_DNA"/>
</dbReference>
<name>A0A4V2UP07_9PROT</name>
<comment type="subcellular location">
    <subcellularLocation>
        <location evidence="1">Cell membrane</location>
        <topology evidence="1">Multi-pass membrane protein</topology>
    </subcellularLocation>
</comment>
<dbReference type="RefSeq" id="WP_132938044.1">
    <property type="nucleotide sequence ID" value="NZ_CP119676.1"/>
</dbReference>
<dbReference type="Pfam" id="PF00420">
    <property type="entry name" value="Oxidored_q2"/>
    <property type="match status" value="1"/>
</dbReference>
<dbReference type="PANTHER" id="PTHR34583">
    <property type="entry name" value="ANTIPORTER SUBUNIT MNHC2-RELATED"/>
    <property type="match status" value="1"/>
</dbReference>
<dbReference type="GO" id="GO:0005886">
    <property type="term" value="C:plasma membrane"/>
    <property type="evidence" value="ECO:0007669"/>
    <property type="project" value="UniProtKB-SubCell"/>
</dbReference>
<evidence type="ECO:0000256" key="1">
    <source>
        <dbReference type="ARBA" id="ARBA00004651"/>
    </source>
</evidence>
<dbReference type="Gene3D" id="1.10.287.3510">
    <property type="match status" value="1"/>
</dbReference>
<reference evidence="8 9" key="1">
    <citation type="submission" date="2019-03" db="EMBL/GenBank/DDBJ databases">
        <title>Genomic Encyclopedia of Type Strains, Phase IV (KMG-IV): sequencing the most valuable type-strain genomes for metagenomic binning, comparative biology and taxonomic classification.</title>
        <authorList>
            <person name="Goeker M."/>
        </authorList>
    </citation>
    <scope>NUCLEOTIDE SEQUENCE [LARGE SCALE GENOMIC DNA]</scope>
    <source>
        <strain evidence="8 9">DSM 101688</strain>
    </source>
</reference>
<evidence type="ECO:0000256" key="7">
    <source>
        <dbReference type="SAM" id="Phobius"/>
    </source>
</evidence>
<dbReference type="NCBIfam" id="NF005621">
    <property type="entry name" value="PRK07375.1-6"/>
    <property type="match status" value="1"/>
</dbReference>
<evidence type="ECO:0000256" key="4">
    <source>
        <dbReference type="ARBA" id="ARBA00022692"/>
    </source>
</evidence>
<evidence type="ECO:0000313" key="8">
    <source>
        <dbReference type="EMBL" id="TCS64071.1"/>
    </source>
</evidence>
<dbReference type="InterPro" id="IPR050601">
    <property type="entry name" value="CPA3_antiporter_subunitC"/>
</dbReference>
<comment type="similarity">
    <text evidence="2">Belongs to the CPA3 antiporters (TC 2.A.63) subunit C family.</text>
</comment>
<dbReference type="PANTHER" id="PTHR34583:SF2">
    <property type="entry name" value="ANTIPORTER SUBUNIT MNHC2-RELATED"/>
    <property type="match status" value="1"/>
</dbReference>
<protein>
    <submittedName>
        <fullName evidence="8">Multisubunit sodium/proton antiporter MrpC subunit</fullName>
    </submittedName>
</protein>
<keyword evidence="5 7" id="KW-1133">Transmembrane helix</keyword>
<comment type="caution">
    <text evidence="8">The sequence shown here is derived from an EMBL/GenBank/DDBJ whole genome shotgun (WGS) entry which is preliminary data.</text>
</comment>
<dbReference type="InterPro" id="IPR039428">
    <property type="entry name" value="NUOK/Mnh_C1-like"/>
</dbReference>
<sequence length="132" mass="14277">MTFSFDIPGLFNYWVAIFLMMVGFFIVISQGNLIKKVVGLNIFQVSVFLFYISMGKVTGGSAPILDKTIKIYSNPVPHVLILTAIVVGIATTALALALVVRINRAFGTIEEDEIDAIEHPTLVKGESTGEGA</sequence>
<evidence type="ECO:0000256" key="3">
    <source>
        <dbReference type="ARBA" id="ARBA00022475"/>
    </source>
</evidence>
<keyword evidence="3" id="KW-1003">Cell membrane</keyword>
<keyword evidence="9" id="KW-1185">Reference proteome</keyword>
<gene>
    <name evidence="8" type="ORF">EDD55_102108</name>
</gene>
<evidence type="ECO:0000313" key="9">
    <source>
        <dbReference type="Proteomes" id="UP000295304"/>
    </source>
</evidence>
<evidence type="ECO:0000256" key="6">
    <source>
        <dbReference type="ARBA" id="ARBA00023136"/>
    </source>
</evidence>
<keyword evidence="4 7" id="KW-0812">Transmembrane</keyword>
<organism evidence="8 9">
    <name type="scientific">Varunaivibrio sulfuroxidans</name>
    <dbReference type="NCBI Taxonomy" id="1773489"/>
    <lineage>
        <taxon>Bacteria</taxon>
        <taxon>Pseudomonadati</taxon>
        <taxon>Pseudomonadota</taxon>
        <taxon>Alphaproteobacteria</taxon>
        <taxon>Rhodospirillales</taxon>
        <taxon>Magnetovibrionaceae</taxon>
        <taxon>Varunaivibrio</taxon>
    </lineage>
</organism>
<feature type="transmembrane region" description="Helical" evidence="7">
    <location>
        <begin position="12"/>
        <end position="28"/>
    </location>
</feature>